<evidence type="ECO:0008006" key="3">
    <source>
        <dbReference type="Google" id="ProtNLM"/>
    </source>
</evidence>
<gene>
    <name evidence="1" type="ORF">GCM10010913_43830</name>
</gene>
<proteinExistence type="predicted"/>
<keyword evidence="2" id="KW-1185">Reference proteome</keyword>
<protein>
    <recommendedName>
        <fullName evidence="3">Spore protease YyaC</fullName>
    </recommendedName>
</protein>
<dbReference type="Pfam" id="PF06866">
    <property type="entry name" value="DUF1256"/>
    <property type="match status" value="1"/>
</dbReference>
<reference evidence="2" key="1">
    <citation type="journal article" date="2019" name="Int. J. Syst. Evol. Microbiol.">
        <title>The Global Catalogue of Microorganisms (GCM) 10K type strain sequencing project: providing services to taxonomists for standard genome sequencing and annotation.</title>
        <authorList>
            <consortium name="The Broad Institute Genomics Platform"/>
            <consortium name="The Broad Institute Genome Sequencing Center for Infectious Disease"/>
            <person name="Wu L."/>
            <person name="Ma J."/>
        </authorList>
    </citation>
    <scope>NUCLEOTIDE SEQUENCE [LARGE SCALE GENOMIC DNA]</scope>
    <source>
        <strain evidence="2">CGMCC 1.15420</strain>
    </source>
</reference>
<evidence type="ECO:0000313" key="2">
    <source>
        <dbReference type="Proteomes" id="UP000608420"/>
    </source>
</evidence>
<dbReference type="InterPro" id="IPR009665">
    <property type="entry name" value="YyaC"/>
</dbReference>
<dbReference type="EMBL" id="BMIW01000046">
    <property type="protein sequence ID" value="GGG17026.1"/>
    <property type="molecule type" value="Genomic_DNA"/>
</dbReference>
<comment type="caution">
    <text evidence="1">The sequence shown here is derived from an EMBL/GenBank/DDBJ whole genome shotgun (WGS) entry which is preliminary data.</text>
</comment>
<sequence>MGRSGSLEMSVLETERRRIAGGELVDFFREIHRRHEEEKITFLCIGTDRSTGDALGPLVGSRLEEHGFAHVVGTLEYPCDADNLEQRLAAIPADHIIIAIDASLGASTSVGNYLVSAQPLFPAQSVGHSLPAAGHYSVAGVVNVKGPKPYWTLQMTSLYKVMQMAEEITAAILMAFKS</sequence>
<name>A0ABQ1W6P1_9BACL</name>
<organism evidence="1 2">
    <name type="scientific">Paenibacillus aceti</name>
    <dbReference type="NCBI Taxonomy" id="1820010"/>
    <lineage>
        <taxon>Bacteria</taxon>
        <taxon>Bacillati</taxon>
        <taxon>Bacillota</taxon>
        <taxon>Bacilli</taxon>
        <taxon>Bacillales</taxon>
        <taxon>Paenibacillaceae</taxon>
        <taxon>Paenibacillus</taxon>
    </lineage>
</organism>
<dbReference type="SUPFAM" id="SSF53163">
    <property type="entry name" value="HybD-like"/>
    <property type="match status" value="1"/>
</dbReference>
<dbReference type="Proteomes" id="UP000608420">
    <property type="component" value="Unassembled WGS sequence"/>
</dbReference>
<evidence type="ECO:0000313" key="1">
    <source>
        <dbReference type="EMBL" id="GGG17026.1"/>
    </source>
</evidence>
<dbReference type="NCBIfam" id="TIGR02841">
    <property type="entry name" value="spore_YyaC"/>
    <property type="match status" value="1"/>
</dbReference>
<dbReference type="InterPro" id="IPR023430">
    <property type="entry name" value="Pept_HybD-like_dom_sf"/>
</dbReference>
<accession>A0ABQ1W6P1</accession>